<evidence type="ECO:0000256" key="2">
    <source>
        <dbReference type="ARBA" id="ARBA00006727"/>
    </source>
</evidence>
<feature type="transmembrane region" description="Helical" evidence="3">
    <location>
        <begin position="357"/>
        <end position="380"/>
    </location>
</feature>
<dbReference type="SUPFAM" id="SSF103473">
    <property type="entry name" value="MFS general substrate transporter"/>
    <property type="match status" value="1"/>
</dbReference>
<keyword evidence="5" id="KW-1185">Reference proteome</keyword>
<dbReference type="Pfam" id="PF07690">
    <property type="entry name" value="MFS_1"/>
    <property type="match status" value="1"/>
</dbReference>
<feature type="transmembrane region" description="Helical" evidence="3">
    <location>
        <begin position="225"/>
        <end position="245"/>
    </location>
</feature>
<dbReference type="GO" id="GO:0022857">
    <property type="term" value="F:transmembrane transporter activity"/>
    <property type="evidence" value="ECO:0007669"/>
    <property type="project" value="InterPro"/>
</dbReference>
<protein>
    <submittedName>
        <fullName evidence="4">Transporter, putative</fullName>
    </submittedName>
</protein>
<dbReference type="EMBL" id="AOGT01002446">
    <property type="protein sequence ID" value="EMG45526.1"/>
    <property type="molecule type" value="Genomic_DNA"/>
</dbReference>
<feature type="transmembrane region" description="Helical" evidence="3">
    <location>
        <begin position="161"/>
        <end position="181"/>
    </location>
</feature>
<feature type="transmembrane region" description="Helical" evidence="3">
    <location>
        <begin position="193"/>
        <end position="213"/>
    </location>
</feature>
<dbReference type="OMA" id="AWCNGSI"/>
<feature type="transmembrane region" description="Helical" evidence="3">
    <location>
        <begin position="432"/>
        <end position="453"/>
    </location>
</feature>
<evidence type="ECO:0000256" key="1">
    <source>
        <dbReference type="ARBA" id="ARBA00004141"/>
    </source>
</evidence>
<evidence type="ECO:0000313" key="5">
    <source>
        <dbReference type="Proteomes" id="UP000011777"/>
    </source>
</evidence>
<comment type="caution">
    <text evidence="4">The sequence shown here is derived from an EMBL/GenBank/DDBJ whole genome shotgun (WGS) entry which is preliminary data.</text>
</comment>
<feature type="transmembrane region" description="Helical" evidence="3">
    <location>
        <begin position="332"/>
        <end position="351"/>
    </location>
</feature>
<evidence type="ECO:0000256" key="3">
    <source>
        <dbReference type="SAM" id="Phobius"/>
    </source>
</evidence>
<dbReference type="PANTHER" id="PTHR11360:SF315">
    <property type="entry name" value="TRANSPORTER MCH2-RELATED"/>
    <property type="match status" value="1"/>
</dbReference>
<dbReference type="Gene3D" id="1.20.1250.20">
    <property type="entry name" value="MFS general substrate transporter like domains"/>
    <property type="match status" value="2"/>
</dbReference>
<dbReference type="HOGENOM" id="CLU_001265_1_2_1"/>
<dbReference type="Proteomes" id="UP000011777">
    <property type="component" value="Unassembled WGS sequence"/>
</dbReference>
<comment type="similarity">
    <text evidence="2">Belongs to the major facilitator superfamily. Monocarboxylate porter (TC 2.A.1.13) family.</text>
</comment>
<keyword evidence="3" id="KW-0472">Membrane</keyword>
<evidence type="ECO:0000313" key="4">
    <source>
        <dbReference type="EMBL" id="EMG45526.1"/>
    </source>
</evidence>
<dbReference type="InterPro" id="IPR050327">
    <property type="entry name" value="Proton-linked_MCT"/>
</dbReference>
<dbReference type="GO" id="GO:0016020">
    <property type="term" value="C:membrane"/>
    <property type="evidence" value="ECO:0007669"/>
    <property type="project" value="UniProtKB-SubCell"/>
</dbReference>
<feature type="transmembrane region" description="Helical" evidence="3">
    <location>
        <begin position="136"/>
        <end position="155"/>
    </location>
</feature>
<name>M3IGX5_CANMX</name>
<feature type="transmembrane region" description="Helical" evidence="3">
    <location>
        <begin position="64"/>
        <end position="89"/>
    </location>
</feature>
<dbReference type="InterPro" id="IPR011701">
    <property type="entry name" value="MFS"/>
</dbReference>
<feature type="transmembrane region" description="Helical" evidence="3">
    <location>
        <begin position="109"/>
        <end position="129"/>
    </location>
</feature>
<keyword evidence="3" id="KW-1133">Transmembrane helix</keyword>
<gene>
    <name evidence="4" type="ORF">G210_4292</name>
</gene>
<reference evidence="4 5" key="1">
    <citation type="submission" date="2013-02" db="EMBL/GenBank/DDBJ databases">
        <title>Genome sequence of Candida maltosa Xu316, a potential industrial strain for xylitol and ethanol production.</title>
        <authorList>
            <person name="Yu J."/>
            <person name="Wang Q."/>
            <person name="Geng X."/>
            <person name="Bao W."/>
            <person name="He P."/>
            <person name="Cai J."/>
        </authorList>
    </citation>
    <scope>NUCLEOTIDE SEQUENCE [LARGE SCALE GENOMIC DNA]</scope>
    <source>
        <strain evidence="5">Xu316</strain>
    </source>
</reference>
<dbReference type="InterPro" id="IPR036259">
    <property type="entry name" value="MFS_trans_sf"/>
</dbReference>
<sequence length="495" mass="53933">MSETEYRSGVMLNIHEPGELIDESNQSDATYSNTDIRAEKSDKELELQREEEEVDADPNIDRGYAWVICFACVLFNFSTYGMNSGFAIYFATYVNQGTFPGATKIDYAYIGGLAFGAGLLFSPVITVLMGLLGFRTVLIIGNCLQFTSLMLASWSTKLWQLYLTQGVMQSFGLAFLGIPATTILPQYFKKKRVLAGGIGAAGSGLGGIVFNLAMQKVVDEKGVPWALRAQSIIAFGLIWIAIILAKSKADTHNIQFKFFDVNIVKTAPFWMLIFFVITCIFGYVILLYTLSNFTTSLGYTERQGSYASALVQVGSCVGRPIVGLISDRFGGATVACVGYYIVGIFCLAMWIPARNLATVLVFAVIQGSLMGAIYGMSAPLMARLFGIKKMNIVFAQAWTIMGVAGIWSPVIGVKLTSGSGAGLDPTRYVNCAIFTGVCFMACATALLLIRGYVKSRDKIMEEQGHTDSDLLDYTGVSVPFFSVFTHCFATSKEKV</sequence>
<dbReference type="PANTHER" id="PTHR11360">
    <property type="entry name" value="MONOCARBOXYLATE TRANSPORTER"/>
    <property type="match status" value="1"/>
</dbReference>
<accession>M3IGX5</accession>
<dbReference type="OrthoDB" id="6499973at2759"/>
<feature type="transmembrane region" description="Helical" evidence="3">
    <location>
        <begin position="306"/>
        <end position="325"/>
    </location>
</feature>
<proteinExistence type="inferred from homology"/>
<organism evidence="4 5">
    <name type="scientific">Candida maltosa (strain Xu316)</name>
    <name type="common">Yeast</name>
    <dbReference type="NCBI Taxonomy" id="1245528"/>
    <lineage>
        <taxon>Eukaryota</taxon>
        <taxon>Fungi</taxon>
        <taxon>Dikarya</taxon>
        <taxon>Ascomycota</taxon>
        <taxon>Saccharomycotina</taxon>
        <taxon>Pichiomycetes</taxon>
        <taxon>Debaryomycetaceae</taxon>
        <taxon>Candida/Lodderomyces clade</taxon>
        <taxon>Candida</taxon>
    </lineage>
</organism>
<dbReference type="eggNOG" id="KOG2504">
    <property type="taxonomic scope" value="Eukaryota"/>
</dbReference>
<comment type="subcellular location">
    <subcellularLocation>
        <location evidence="1">Membrane</location>
        <topology evidence="1">Multi-pass membrane protein</topology>
    </subcellularLocation>
</comment>
<dbReference type="AlphaFoldDB" id="M3IGX5"/>
<feature type="transmembrane region" description="Helical" evidence="3">
    <location>
        <begin position="266"/>
        <end position="286"/>
    </location>
</feature>
<keyword evidence="3" id="KW-0812">Transmembrane</keyword>
<feature type="transmembrane region" description="Helical" evidence="3">
    <location>
        <begin position="392"/>
        <end position="412"/>
    </location>
</feature>